<dbReference type="EMBL" id="KP714733">
    <property type="protein sequence ID" value="AKE98838.1"/>
    <property type="molecule type" value="Genomic_DNA"/>
</dbReference>
<keyword evidence="2" id="KW-0150">Chloroplast</keyword>
<reference evidence="6" key="1">
    <citation type="submission" date="2015-01" db="EMBL/GenBank/DDBJ databases">
        <title>The complete plastid genome of Bangia fuscopurpurea (Dillwyn) Lyngbye revealed ancestral gene repertoire and highly conserved synteny among genera of Bangiales (Rhodophyta).</title>
        <authorList>
            <person name="Cao M."/>
            <person name="Bi G."/>
            <person name="Mao Y."/>
            <person name="Kong F."/>
        </authorList>
    </citation>
    <scope>NUCLEOTIDE SEQUENCE</scope>
</reference>
<evidence type="ECO:0000256" key="4">
    <source>
        <dbReference type="ARBA" id="ARBA00023125"/>
    </source>
</evidence>
<organism evidence="6">
    <name type="scientific">Bangia fuscopurpurea</name>
    <name type="common">Red alga</name>
    <name type="synonym">Conferva fuscopurpurea</name>
    <dbReference type="NCBI Taxonomy" id="101920"/>
    <lineage>
        <taxon>Eukaryota</taxon>
        <taxon>Rhodophyta</taxon>
        <taxon>Bangiophyceae</taxon>
        <taxon>Bangiales</taxon>
        <taxon>Bangiaceae</taxon>
        <taxon>Bangia</taxon>
    </lineage>
</organism>
<protein>
    <recommendedName>
        <fullName evidence="7">Single-stranded DNA binding protein</fullName>
    </recommendedName>
</protein>
<dbReference type="AlphaFoldDB" id="A0A0F6YE26"/>
<dbReference type="GO" id="GO:0009507">
    <property type="term" value="C:chloroplast"/>
    <property type="evidence" value="ECO:0007669"/>
    <property type="project" value="UniProtKB-SubCell"/>
</dbReference>
<geneLocation type="plastid" evidence="6"/>
<dbReference type="PROSITE" id="PS50935">
    <property type="entry name" value="SSB"/>
    <property type="match status" value="1"/>
</dbReference>
<dbReference type="GO" id="GO:0003697">
    <property type="term" value="F:single-stranded DNA binding"/>
    <property type="evidence" value="ECO:0007669"/>
    <property type="project" value="InterPro"/>
</dbReference>
<keyword evidence="3 6" id="KW-0934">Plastid</keyword>
<comment type="subcellular location">
    <subcellularLocation>
        <location evidence="1">Plastid</location>
        <location evidence="1">Chloroplast</location>
    </subcellularLocation>
</comment>
<dbReference type="Gene3D" id="2.40.50.140">
    <property type="entry name" value="Nucleic acid-binding proteins"/>
    <property type="match status" value="1"/>
</dbReference>
<evidence type="ECO:0000313" key="6">
    <source>
        <dbReference type="EMBL" id="AKE98838.1"/>
    </source>
</evidence>
<evidence type="ECO:0000256" key="2">
    <source>
        <dbReference type="ARBA" id="ARBA00022528"/>
    </source>
</evidence>
<evidence type="ECO:0000256" key="1">
    <source>
        <dbReference type="ARBA" id="ARBA00004229"/>
    </source>
</evidence>
<proteinExistence type="predicted"/>
<dbReference type="InterPro" id="IPR012340">
    <property type="entry name" value="NA-bd_OB-fold"/>
</dbReference>
<name>A0A0F6YE26_BANFU</name>
<evidence type="ECO:0008006" key="7">
    <source>
        <dbReference type="Google" id="ProtNLM"/>
    </source>
</evidence>
<keyword evidence="4 5" id="KW-0238">DNA-binding</keyword>
<gene>
    <name evidence="6" type="primary">orf111</name>
    <name evidence="6" type="ORF">BafuCp049</name>
</gene>
<accession>A0A0F6YE26</accession>
<evidence type="ECO:0000256" key="5">
    <source>
        <dbReference type="PROSITE-ProRule" id="PRU00252"/>
    </source>
</evidence>
<evidence type="ECO:0000256" key="3">
    <source>
        <dbReference type="ARBA" id="ARBA00022640"/>
    </source>
</evidence>
<dbReference type="InterPro" id="IPR000424">
    <property type="entry name" value="Primosome_PriB/ssb"/>
</dbReference>
<sequence length="111" mass="13394">MNKCTLLVQILRCKSIKTINTDNQVIKLKARFYKRKKLTTINLFLWNKQSLRTFQLLKKFDYIVIEGKLHKKEKIDRKLVKNKQKDLTFSASRIFKYKSLLKNKDIDLFIK</sequence>